<feature type="transmembrane region" description="Helical" evidence="2">
    <location>
        <begin position="6"/>
        <end position="24"/>
    </location>
</feature>
<evidence type="ECO:0000313" key="3">
    <source>
        <dbReference type="EMBL" id="PWI26923.1"/>
    </source>
</evidence>
<gene>
    <name evidence="3" type="ORF">DEX24_01080</name>
</gene>
<reference evidence="3 4" key="1">
    <citation type="submission" date="2018-05" db="EMBL/GenBank/DDBJ databases">
        <title>Kurthia sibirica genome sequence.</title>
        <authorList>
            <person name="Maclea K.S."/>
            <person name="Goen A.E."/>
        </authorList>
    </citation>
    <scope>NUCLEOTIDE SEQUENCE [LARGE SCALE GENOMIC DNA]</scope>
    <source>
        <strain evidence="3 4">ATCC 49154</strain>
    </source>
</reference>
<sequence length="191" mass="22038">MEIIIFALFVLQMLSFYFIVLLYMKMNRFKQNDRQQELLIEEMESSMTAFLTDIQDDNDRLIASMKRYSPQQEKSITASQQPESSNDDVHHVTDKEPQVGIEQPADESFQHTATPVIATQQKQQNTAFTAPKAYVKNAYTQPQVPPKTPEQEIKEMYIAGQSIDSIAKKMQKGKTEIELLIKFQNKNLKNT</sequence>
<keyword evidence="2" id="KW-1133">Transmembrane helix</keyword>
<evidence type="ECO:0000313" key="4">
    <source>
        <dbReference type="Proteomes" id="UP000245938"/>
    </source>
</evidence>
<proteinExistence type="predicted"/>
<organism evidence="3 4">
    <name type="scientific">Kurthia sibirica</name>
    <dbReference type="NCBI Taxonomy" id="202750"/>
    <lineage>
        <taxon>Bacteria</taxon>
        <taxon>Bacillati</taxon>
        <taxon>Bacillota</taxon>
        <taxon>Bacilli</taxon>
        <taxon>Bacillales</taxon>
        <taxon>Caryophanaceae</taxon>
        <taxon>Kurthia</taxon>
    </lineage>
</organism>
<accession>A0A2U3AQV9</accession>
<keyword evidence="2" id="KW-0472">Membrane</keyword>
<feature type="compositionally biased region" description="Basic and acidic residues" evidence="1">
    <location>
        <begin position="87"/>
        <end position="97"/>
    </location>
</feature>
<keyword evidence="2" id="KW-0812">Transmembrane</keyword>
<name>A0A2U3AQV9_9BACL</name>
<evidence type="ECO:0000256" key="2">
    <source>
        <dbReference type="SAM" id="Phobius"/>
    </source>
</evidence>
<evidence type="ECO:0000256" key="1">
    <source>
        <dbReference type="SAM" id="MobiDB-lite"/>
    </source>
</evidence>
<feature type="compositionally biased region" description="Polar residues" evidence="1">
    <location>
        <begin position="69"/>
        <end position="84"/>
    </location>
</feature>
<comment type="caution">
    <text evidence="3">The sequence shown here is derived from an EMBL/GenBank/DDBJ whole genome shotgun (WGS) entry which is preliminary data.</text>
</comment>
<keyword evidence="4" id="KW-1185">Reference proteome</keyword>
<protein>
    <recommendedName>
        <fullName evidence="5">Swarming motility protein SwrB</fullName>
    </recommendedName>
</protein>
<dbReference type="RefSeq" id="WP_109304546.1">
    <property type="nucleotide sequence ID" value="NZ_BJUF01000001.1"/>
</dbReference>
<dbReference type="EMBL" id="QFVR01000001">
    <property type="protein sequence ID" value="PWI26923.1"/>
    <property type="molecule type" value="Genomic_DNA"/>
</dbReference>
<evidence type="ECO:0008006" key="5">
    <source>
        <dbReference type="Google" id="ProtNLM"/>
    </source>
</evidence>
<feature type="region of interest" description="Disordered" evidence="1">
    <location>
        <begin position="68"/>
        <end position="98"/>
    </location>
</feature>
<dbReference type="Proteomes" id="UP000245938">
    <property type="component" value="Unassembled WGS sequence"/>
</dbReference>
<dbReference type="OrthoDB" id="1708317at2"/>
<dbReference type="AlphaFoldDB" id="A0A2U3AQV9"/>